<comment type="caution">
    <text evidence="2">The sequence shown here is derived from an EMBL/GenBank/DDBJ whole genome shotgun (WGS) entry which is preliminary data.</text>
</comment>
<reference evidence="2" key="1">
    <citation type="submission" date="2022-10" db="EMBL/GenBank/DDBJ databases">
        <title>Tapping the CABI collections for fungal endophytes: first genome assemblies for Collariella, Neodidymelliopsis, Ascochyta clinopodiicola, Didymella pomorum, Didymosphaeria variabile, Neocosmospora piperis and Neocucurbitaria cava.</title>
        <authorList>
            <person name="Hill R."/>
        </authorList>
    </citation>
    <scope>NUCLEOTIDE SEQUENCE</scope>
    <source>
        <strain evidence="2">IMI 356814</strain>
    </source>
</reference>
<gene>
    <name evidence="2" type="ORF">N0V83_009999</name>
</gene>
<proteinExistence type="predicted"/>
<accession>A0A9W8XZX1</accession>
<evidence type="ECO:0000313" key="3">
    <source>
        <dbReference type="Proteomes" id="UP001140560"/>
    </source>
</evidence>
<feature type="compositionally biased region" description="Basic and acidic residues" evidence="1">
    <location>
        <begin position="82"/>
        <end position="96"/>
    </location>
</feature>
<name>A0A9W8XZX1_9PLEO</name>
<dbReference type="Proteomes" id="UP001140560">
    <property type="component" value="Unassembled WGS sequence"/>
</dbReference>
<feature type="compositionally biased region" description="Low complexity" evidence="1">
    <location>
        <begin position="68"/>
        <end position="79"/>
    </location>
</feature>
<feature type="region of interest" description="Disordered" evidence="1">
    <location>
        <begin position="1"/>
        <end position="222"/>
    </location>
</feature>
<evidence type="ECO:0000256" key="1">
    <source>
        <dbReference type="SAM" id="MobiDB-lite"/>
    </source>
</evidence>
<feature type="compositionally biased region" description="Basic residues" evidence="1">
    <location>
        <begin position="151"/>
        <end position="173"/>
    </location>
</feature>
<keyword evidence="3" id="KW-1185">Reference proteome</keyword>
<dbReference type="EMBL" id="JAPEUY010000020">
    <property type="protein sequence ID" value="KAJ4362882.1"/>
    <property type="molecule type" value="Genomic_DNA"/>
</dbReference>
<feature type="compositionally biased region" description="Polar residues" evidence="1">
    <location>
        <begin position="213"/>
        <end position="222"/>
    </location>
</feature>
<feature type="region of interest" description="Disordered" evidence="1">
    <location>
        <begin position="287"/>
        <end position="334"/>
    </location>
</feature>
<feature type="compositionally biased region" description="Low complexity" evidence="1">
    <location>
        <begin position="316"/>
        <end position="334"/>
    </location>
</feature>
<protein>
    <submittedName>
        <fullName evidence="2">Uncharacterized protein</fullName>
    </submittedName>
</protein>
<dbReference type="AlphaFoldDB" id="A0A9W8XZX1"/>
<sequence>MAPGTSDAHSSSAPATQGLREQLSVMYHGFETLPETSPDDHDADDEEDEREVKVTRTTNKANDANRDNTSSSTNPNPTNGESETKPKNVDKTRTDALDGLTRYFDFPPWGRGKKKYPKSSPSLIPLKRRGPFIGFTRSFTTDDSGSDGHGPGRKKKKPAPRRKPQSPPLRKKNPLPTLGMLPECPIEIEEDESEELQKPGSSLAAAAAGGQEPRSTSSITASQDADAAAINYHIAALPTCAVKDASTAEKCASREKSGDEDVSSDDSELLIYEHGGRLVRFGHHTHNHGRKALDDVPDASAKTPSPTPPPPREPSRTTTTTTLSSPSPSSAAPAHLHLQLQRPPPPTSPSPVILSAARMRIFERTFRAIVFADFTSITHVMASVNGWVNKAAGEYGFSLEEARAALGVLHERKVVRVEGDTVFFNNA</sequence>
<evidence type="ECO:0000313" key="2">
    <source>
        <dbReference type="EMBL" id="KAJ4362882.1"/>
    </source>
</evidence>
<organism evidence="2 3">
    <name type="scientific">Neocucurbitaria cava</name>
    <dbReference type="NCBI Taxonomy" id="798079"/>
    <lineage>
        <taxon>Eukaryota</taxon>
        <taxon>Fungi</taxon>
        <taxon>Dikarya</taxon>
        <taxon>Ascomycota</taxon>
        <taxon>Pezizomycotina</taxon>
        <taxon>Dothideomycetes</taxon>
        <taxon>Pleosporomycetidae</taxon>
        <taxon>Pleosporales</taxon>
        <taxon>Pleosporineae</taxon>
        <taxon>Cucurbitariaceae</taxon>
        <taxon>Neocucurbitaria</taxon>
    </lineage>
</organism>